<dbReference type="Proteomes" id="UP000252519">
    <property type="component" value="Unassembled WGS sequence"/>
</dbReference>
<dbReference type="GO" id="GO:0005506">
    <property type="term" value="F:iron ion binding"/>
    <property type="evidence" value="ECO:0007669"/>
    <property type="project" value="InterPro"/>
</dbReference>
<dbReference type="STRING" id="29170.A0A368HBY8"/>
<evidence type="ECO:0000256" key="7">
    <source>
        <dbReference type="PIRSR" id="PIRSR602401-1"/>
    </source>
</evidence>
<dbReference type="EMBL" id="JOJR01000003">
    <property type="protein sequence ID" value="RCN53149.1"/>
    <property type="molecule type" value="Genomic_DNA"/>
</dbReference>
<dbReference type="GO" id="GO:0020037">
    <property type="term" value="F:heme binding"/>
    <property type="evidence" value="ECO:0007669"/>
    <property type="project" value="InterPro"/>
</dbReference>
<evidence type="ECO:0000256" key="6">
    <source>
        <dbReference type="ARBA" id="ARBA00023033"/>
    </source>
</evidence>
<evidence type="ECO:0000256" key="1">
    <source>
        <dbReference type="ARBA" id="ARBA00001971"/>
    </source>
</evidence>
<reference evidence="8 9" key="1">
    <citation type="submission" date="2014-10" db="EMBL/GenBank/DDBJ databases">
        <title>Draft genome of the hookworm Ancylostoma caninum.</title>
        <authorList>
            <person name="Mitreva M."/>
        </authorList>
    </citation>
    <scope>NUCLEOTIDE SEQUENCE [LARGE SCALE GENOMIC DNA]</scope>
    <source>
        <strain evidence="8 9">Baltimore</strain>
    </source>
</reference>
<dbReference type="GO" id="GO:0004497">
    <property type="term" value="F:monooxygenase activity"/>
    <property type="evidence" value="ECO:0007669"/>
    <property type="project" value="UniProtKB-KW"/>
</dbReference>
<comment type="caution">
    <text evidence="8">The sequence shown here is derived from an EMBL/GenBank/DDBJ whole genome shotgun (WGS) entry which is preliminary data.</text>
</comment>
<organism evidence="8 9">
    <name type="scientific">Ancylostoma caninum</name>
    <name type="common">Dog hookworm</name>
    <dbReference type="NCBI Taxonomy" id="29170"/>
    <lineage>
        <taxon>Eukaryota</taxon>
        <taxon>Metazoa</taxon>
        <taxon>Ecdysozoa</taxon>
        <taxon>Nematoda</taxon>
        <taxon>Chromadorea</taxon>
        <taxon>Rhabditida</taxon>
        <taxon>Rhabditina</taxon>
        <taxon>Rhabditomorpha</taxon>
        <taxon>Strongyloidea</taxon>
        <taxon>Ancylostomatidae</taxon>
        <taxon>Ancylostomatinae</taxon>
        <taxon>Ancylostoma</taxon>
    </lineage>
</organism>
<keyword evidence="7" id="KW-0349">Heme</keyword>
<sequence>MFPIVVSFLISATAVYVWLFYQDVKRYPKGPTPLPIFGNFFSVGLLCPEMDYEIVVKVISQIDFRKLHEQLSDYSKIYGNVFTIWLPKPHVIIADYEGIKEAFAKKGDEFSGRPRCFPDTLLQNVENGGVIFSEGENWKEQRRISLHILRDFGMGKNLMEEQVLLSAQEFLAHMASIKNKEEIDLRHPIQVFIANIINKTLFGFSYEYDKSDRLMASVDQLNILFDEIKGSRLTMFAQMFPFVHRLPVIGYYSRGRYERMIDVVKRNIKEDVERCLKAYNPDQDPECFVQAYYQKMQTNLHLNYDNLLNVCMDFFLAGMETTSTTLRWSTLFMAKHTDVQDKIRREIFSVLGADGKPSTSLKNRMPYTNAAIQEIQRCANIVPLNVVHRTIKDTSVGSVPIPGNTSVIGNIQHVMAHSPVYKDAHEFRPERFLMDDGVTANKEAVEQLCPFSIGKRQCAGEGLAKVELFIGLVTLLQNYKETIENKLYSRLNLQKDKQLTWNRSSLVFCCRNHINFALHRLRCDIAIDERLFNIVRFRSVQTTAYVGVQKAQTNNKLVGDALAAGGVRYQFFGRLHMMDFHRSHEVFAEFSKQYGNLFTVWLPKPYVIVMDFENIKEAFLKKGDDFSGRSSLFPDTIFQNVENGGVVFAQGDNWKVQRRVSLHILRDFGMGKNLMEEQVLLSAQEFLAHLSTINNKNEISLCLPIQVFVANIINRTLFGFGYEYNNCDRLVEGLEAVNSTFIGIRSSKLTFVAQMFPIINSLPILKYMAKGRFDKNISVLRKQIKEDIERALKSYNVGQDPDCFVQAYYQKMQSDTQLNYENLMNVCMDFFLGGMETTTTTLRWGALLLAKNQDVQDKIRAEILSVLGTNGKPTMSIKDNLPYTCAAIKEIQRCANIIGVNVPHRTVRDTSIGPYKISADTLVLGQIHNVLANSPVFKDSKQFRPERFLMGDGVTPNKETVGHFCPFSIGKRQCVGESLARVELFVGVVTMLQNYKIQPVNGRELDMGAIFTLTLLPKEQPLCLTPVSLEIK</sequence>
<keyword evidence="3 7" id="KW-0479">Metal-binding</keyword>
<evidence type="ECO:0000256" key="5">
    <source>
        <dbReference type="ARBA" id="ARBA00023004"/>
    </source>
</evidence>
<accession>A0A368HBY8</accession>
<comment type="cofactor">
    <cofactor evidence="1 7">
        <name>heme</name>
        <dbReference type="ChEBI" id="CHEBI:30413"/>
    </cofactor>
</comment>
<dbReference type="InterPro" id="IPR017972">
    <property type="entry name" value="Cyt_P450_CS"/>
</dbReference>
<keyword evidence="6 8" id="KW-0503">Monooxygenase</keyword>
<dbReference type="PRINTS" id="PR00463">
    <property type="entry name" value="EP450I"/>
</dbReference>
<dbReference type="GO" id="GO:0016705">
    <property type="term" value="F:oxidoreductase activity, acting on paired donors, with incorporation or reduction of molecular oxygen"/>
    <property type="evidence" value="ECO:0007669"/>
    <property type="project" value="InterPro"/>
</dbReference>
<dbReference type="PANTHER" id="PTHR24284">
    <property type="entry name" value="CYTOCHROME P450 FAMILY"/>
    <property type="match status" value="1"/>
</dbReference>
<keyword evidence="5 7" id="KW-0408">Iron</keyword>
<dbReference type="PRINTS" id="PR00385">
    <property type="entry name" value="P450"/>
</dbReference>
<name>A0A368HBY8_ANCCA</name>
<dbReference type="InterPro" id="IPR001128">
    <property type="entry name" value="Cyt_P450"/>
</dbReference>
<evidence type="ECO:0000256" key="2">
    <source>
        <dbReference type="ARBA" id="ARBA00010617"/>
    </source>
</evidence>
<dbReference type="Gene3D" id="1.10.630.10">
    <property type="entry name" value="Cytochrome P450"/>
    <property type="match status" value="2"/>
</dbReference>
<evidence type="ECO:0000256" key="3">
    <source>
        <dbReference type="ARBA" id="ARBA00022723"/>
    </source>
</evidence>
<dbReference type="PANTHER" id="PTHR24284:SF1">
    <property type="entry name" value="CYTOCHROME P450 FAMILY"/>
    <property type="match status" value="1"/>
</dbReference>
<dbReference type="InterPro" id="IPR002401">
    <property type="entry name" value="Cyt_P450_E_grp-I"/>
</dbReference>
<dbReference type="FunFam" id="1.10.630.10:FF:000036">
    <property type="entry name" value="CYtochrome P450 family"/>
    <property type="match status" value="2"/>
</dbReference>
<dbReference type="InterPro" id="IPR036396">
    <property type="entry name" value="Cyt_P450_sf"/>
</dbReference>
<evidence type="ECO:0000256" key="4">
    <source>
        <dbReference type="ARBA" id="ARBA00023002"/>
    </source>
</evidence>
<evidence type="ECO:0000313" key="9">
    <source>
        <dbReference type="Proteomes" id="UP000252519"/>
    </source>
</evidence>
<evidence type="ECO:0000313" key="8">
    <source>
        <dbReference type="EMBL" id="RCN53149.1"/>
    </source>
</evidence>
<proteinExistence type="inferred from homology"/>
<dbReference type="SUPFAM" id="SSF48264">
    <property type="entry name" value="Cytochrome P450"/>
    <property type="match status" value="2"/>
</dbReference>
<keyword evidence="4" id="KW-0560">Oxidoreductase</keyword>
<comment type="similarity">
    <text evidence="2">Belongs to the cytochrome P450 family.</text>
</comment>
<dbReference type="CDD" id="cd20617">
    <property type="entry name" value="CYP1_2-like"/>
    <property type="match status" value="2"/>
</dbReference>
<dbReference type="Pfam" id="PF00067">
    <property type="entry name" value="p450"/>
    <property type="match status" value="2"/>
</dbReference>
<gene>
    <name evidence="8" type="ORF">ANCCAN_00702</name>
</gene>
<keyword evidence="9" id="KW-1185">Reference proteome</keyword>
<protein>
    <submittedName>
        <fullName evidence="8">Unspecific monooxygenase</fullName>
    </submittedName>
</protein>
<feature type="binding site" description="axial binding residue" evidence="7">
    <location>
        <position position="458"/>
    </location>
    <ligand>
        <name>heme</name>
        <dbReference type="ChEBI" id="CHEBI:30413"/>
    </ligand>
    <ligandPart>
        <name>Fe</name>
        <dbReference type="ChEBI" id="CHEBI:18248"/>
    </ligandPart>
</feature>
<dbReference type="AlphaFoldDB" id="A0A368HBY8"/>
<dbReference type="OrthoDB" id="1055148at2759"/>
<dbReference type="PROSITE" id="PS00086">
    <property type="entry name" value="CYTOCHROME_P450"/>
    <property type="match status" value="2"/>
</dbReference>